<gene>
    <name evidence="1" type="ORF">L6164_002552</name>
</gene>
<organism evidence="1 2">
    <name type="scientific">Bauhinia variegata</name>
    <name type="common">Purple orchid tree</name>
    <name type="synonym">Phanera variegata</name>
    <dbReference type="NCBI Taxonomy" id="167791"/>
    <lineage>
        <taxon>Eukaryota</taxon>
        <taxon>Viridiplantae</taxon>
        <taxon>Streptophyta</taxon>
        <taxon>Embryophyta</taxon>
        <taxon>Tracheophyta</taxon>
        <taxon>Spermatophyta</taxon>
        <taxon>Magnoliopsida</taxon>
        <taxon>eudicotyledons</taxon>
        <taxon>Gunneridae</taxon>
        <taxon>Pentapetalae</taxon>
        <taxon>rosids</taxon>
        <taxon>fabids</taxon>
        <taxon>Fabales</taxon>
        <taxon>Fabaceae</taxon>
        <taxon>Cercidoideae</taxon>
        <taxon>Cercideae</taxon>
        <taxon>Bauhiniinae</taxon>
        <taxon>Bauhinia</taxon>
    </lineage>
</organism>
<dbReference type="EMBL" id="CM039427">
    <property type="protein sequence ID" value="KAI4353618.1"/>
    <property type="molecule type" value="Genomic_DNA"/>
</dbReference>
<proteinExistence type="predicted"/>
<comment type="caution">
    <text evidence="1">The sequence shown here is derived from an EMBL/GenBank/DDBJ whole genome shotgun (WGS) entry which is preliminary data.</text>
</comment>
<evidence type="ECO:0000313" key="2">
    <source>
        <dbReference type="Proteomes" id="UP000828941"/>
    </source>
</evidence>
<accession>A0ACB9PYK9</accession>
<dbReference type="Proteomes" id="UP000828941">
    <property type="component" value="Chromosome 2"/>
</dbReference>
<protein>
    <submittedName>
        <fullName evidence="1">Uncharacterized protein</fullName>
    </submittedName>
</protein>
<keyword evidence="2" id="KW-1185">Reference proteome</keyword>
<reference evidence="1 2" key="1">
    <citation type="journal article" date="2022" name="DNA Res.">
        <title>Chromosomal-level genome assembly of the orchid tree Bauhinia variegata (Leguminosae; Cercidoideae) supports the allotetraploid origin hypothesis of Bauhinia.</title>
        <authorList>
            <person name="Zhong Y."/>
            <person name="Chen Y."/>
            <person name="Zheng D."/>
            <person name="Pang J."/>
            <person name="Liu Y."/>
            <person name="Luo S."/>
            <person name="Meng S."/>
            <person name="Qian L."/>
            <person name="Wei D."/>
            <person name="Dai S."/>
            <person name="Zhou R."/>
        </authorList>
    </citation>
    <scope>NUCLEOTIDE SEQUENCE [LARGE SCALE GENOMIC DNA]</scope>
    <source>
        <strain evidence="1">BV-YZ2020</strain>
    </source>
</reference>
<name>A0ACB9PYK9_BAUVA</name>
<evidence type="ECO:0000313" key="1">
    <source>
        <dbReference type="EMBL" id="KAI4353618.1"/>
    </source>
</evidence>
<sequence length="119" mass="14018">MRIYFSFNHFLAALQMANKEDSSGGNPQSIEFTLRAMQQQFERFYSVVGDIRDRLDRQQDMIENLQKDHLNRGHNPSRHHKRDHGDNNDVNSENELGSEVGVYESEFEVGRNRHRRARS</sequence>